<protein>
    <submittedName>
        <fullName evidence="1">Uncharacterized protein</fullName>
    </submittedName>
</protein>
<dbReference type="EMBL" id="JTDF01001657">
    <property type="protein sequence ID" value="KAF8569713.1"/>
    <property type="molecule type" value="Genomic_DNA"/>
</dbReference>
<dbReference type="OrthoDB" id="10291877at2759"/>
<accession>A0A8T0DPN0</accession>
<evidence type="ECO:0000313" key="2">
    <source>
        <dbReference type="Proteomes" id="UP000699462"/>
    </source>
</evidence>
<reference evidence="1 2" key="1">
    <citation type="submission" date="2019-07" db="EMBL/GenBank/DDBJ databases">
        <title>Annotation for the trematode Paragonimus westermani.</title>
        <authorList>
            <person name="Choi Y.-J."/>
        </authorList>
    </citation>
    <scope>NUCLEOTIDE SEQUENCE [LARGE SCALE GENOMIC DNA]</scope>
    <source>
        <strain evidence="1">180907_Pwestermani</strain>
    </source>
</reference>
<comment type="caution">
    <text evidence="1">The sequence shown here is derived from an EMBL/GenBank/DDBJ whole genome shotgun (WGS) entry which is preliminary data.</text>
</comment>
<organism evidence="1 2">
    <name type="scientific">Paragonimus westermani</name>
    <dbReference type="NCBI Taxonomy" id="34504"/>
    <lineage>
        <taxon>Eukaryota</taxon>
        <taxon>Metazoa</taxon>
        <taxon>Spiralia</taxon>
        <taxon>Lophotrochozoa</taxon>
        <taxon>Platyhelminthes</taxon>
        <taxon>Trematoda</taxon>
        <taxon>Digenea</taxon>
        <taxon>Plagiorchiida</taxon>
        <taxon>Troglotremata</taxon>
        <taxon>Troglotrematidae</taxon>
        <taxon>Paragonimus</taxon>
    </lineage>
</organism>
<evidence type="ECO:0000313" key="1">
    <source>
        <dbReference type="EMBL" id="KAF8569713.1"/>
    </source>
</evidence>
<name>A0A8T0DPN0_9TREM</name>
<proteinExistence type="predicted"/>
<sequence>MELKAEVESSQPNVLIVFLRNRREFAELHKQDDGVNSNEQTSRVIDCCLPNPSALEYSILSTCSDTWSAFLKRTLSEWMQTALLVEVTATPSCQPGLTSLMHQRHCHRPYEITKWSVLGQVTDDANPDQSVSLLQADYQTLVWAVRRPHEFRRGRLLLAGKKYVPNVP</sequence>
<dbReference type="AlphaFoldDB" id="A0A8T0DPN0"/>
<keyword evidence="2" id="KW-1185">Reference proteome</keyword>
<dbReference type="Proteomes" id="UP000699462">
    <property type="component" value="Unassembled WGS sequence"/>
</dbReference>
<gene>
    <name evidence="1" type="ORF">P879_00965</name>
</gene>